<dbReference type="GO" id="GO:0008745">
    <property type="term" value="F:N-acetylmuramoyl-L-alanine amidase activity"/>
    <property type="evidence" value="ECO:0007669"/>
    <property type="project" value="UniProtKB-EC"/>
</dbReference>
<reference evidence="5 6" key="1">
    <citation type="submission" date="2014-08" db="EMBL/GenBank/DDBJ databases">
        <title>Whole genome shotgun sequence of Rhizobium rubi NBRC 13261.</title>
        <authorList>
            <person name="Katano-Makiyama Y."/>
            <person name="Hosoyama A."/>
            <person name="Hashimoto M."/>
            <person name="Hosoyama Y."/>
            <person name="Noguchi M."/>
            <person name="Tsuchikane K."/>
            <person name="Uohara A."/>
            <person name="Ohji S."/>
            <person name="Ichikawa N."/>
            <person name="Kimura A."/>
            <person name="Yamazoe A."/>
            <person name="Fujita N."/>
        </authorList>
    </citation>
    <scope>NUCLEOTIDE SEQUENCE [LARGE SCALE GENOMIC DNA]</scope>
    <source>
        <strain evidence="5 6">NBRC 13261</strain>
    </source>
</reference>
<dbReference type="Pfam" id="PF01520">
    <property type="entry name" value="Amidase_3"/>
    <property type="match status" value="1"/>
</dbReference>
<dbReference type="InterPro" id="IPR021731">
    <property type="entry name" value="AMIN_dom"/>
</dbReference>
<dbReference type="SUPFAM" id="SSF53187">
    <property type="entry name" value="Zn-dependent exopeptidases"/>
    <property type="match status" value="1"/>
</dbReference>
<keyword evidence="3" id="KW-0378">Hydrolase</keyword>
<protein>
    <recommendedName>
        <fullName evidence="2">N-acetylmuramoyl-L-alanine amidase</fullName>
        <ecNumber evidence="2">3.5.1.28</ecNumber>
    </recommendedName>
</protein>
<dbReference type="InterPro" id="IPR050695">
    <property type="entry name" value="N-acetylmuramoyl_amidase_3"/>
</dbReference>
<dbReference type="AlphaFoldDB" id="A0A081CVY6"/>
<proteinExistence type="predicted"/>
<comment type="caution">
    <text evidence="5">The sequence shown here is derived from an EMBL/GenBank/DDBJ whole genome shotgun (WGS) entry which is preliminary data.</text>
</comment>
<dbReference type="GO" id="GO:0030288">
    <property type="term" value="C:outer membrane-bounded periplasmic space"/>
    <property type="evidence" value="ECO:0007669"/>
    <property type="project" value="TreeGrafter"/>
</dbReference>
<evidence type="ECO:0000256" key="2">
    <source>
        <dbReference type="ARBA" id="ARBA00011901"/>
    </source>
</evidence>
<sequence length="426" mass="46152">MTLATIKTGIDRARTSQAGTWIGRISKIFAVATLGLLSVSNIAAAQSKTPSLIVSAARIIGDEARTRIVMDFNEEPDFDVHYLDAPARIVVDFPAVGFSFPTKDLAPTGLFNDIRFGSMGEGSARLVLTAKKPVQVAIAEVKSEDGGKVFRFVLDTEIATKQKFSDLLKNQNWQALAPATTASITPDIVPKSDRHSDFIIAVDAGHGGIDAGAKGGLSGTDEKVITLTFAKQLMERLNKIPGIKAFLTRDDDTFLALSERVTLARQQNANLFISVHADTLKQKGIRGATVYTISDRASDRMAQDLAERENLSDQIAGVAAQHEQPEVADILLDLTRRETQAFSVTLAENIVKSFEGQVGLINNPHRYAGFQVLRAHDVPSVLLELGFLSNPDDEKLLLDENWRAKVADTLATAVTRYRAQALANGG</sequence>
<dbReference type="EC" id="3.5.1.28" evidence="2"/>
<organism evidence="5 6">
    <name type="scientific">Agrobacterium rubi TR3 = NBRC 13261</name>
    <dbReference type="NCBI Taxonomy" id="1368415"/>
    <lineage>
        <taxon>Bacteria</taxon>
        <taxon>Pseudomonadati</taxon>
        <taxon>Pseudomonadota</taxon>
        <taxon>Alphaproteobacteria</taxon>
        <taxon>Hyphomicrobiales</taxon>
        <taxon>Rhizobiaceae</taxon>
        <taxon>Rhizobium/Agrobacterium group</taxon>
        <taxon>Agrobacterium</taxon>
    </lineage>
</organism>
<comment type="catalytic activity">
    <reaction evidence="1">
        <text>Hydrolyzes the link between N-acetylmuramoyl residues and L-amino acid residues in certain cell-wall glycopeptides.</text>
        <dbReference type="EC" id="3.5.1.28"/>
    </reaction>
</comment>
<evidence type="ECO:0000256" key="1">
    <source>
        <dbReference type="ARBA" id="ARBA00001561"/>
    </source>
</evidence>
<dbReference type="EMBL" id="BBJU01000014">
    <property type="protein sequence ID" value="GAK70832.1"/>
    <property type="molecule type" value="Genomic_DNA"/>
</dbReference>
<name>A0A081CVY6_9HYPH</name>
<accession>A0A081CVY6</accession>
<dbReference type="OrthoDB" id="9806267at2"/>
<evidence type="ECO:0000313" key="5">
    <source>
        <dbReference type="EMBL" id="GAK70832.1"/>
    </source>
</evidence>
<dbReference type="GO" id="GO:0009253">
    <property type="term" value="P:peptidoglycan catabolic process"/>
    <property type="evidence" value="ECO:0007669"/>
    <property type="project" value="InterPro"/>
</dbReference>
<evidence type="ECO:0000259" key="4">
    <source>
        <dbReference type="SMART" id="SM00646"/>
    </source>
</evidence>
<dbReference type="PANTHER" id="PTHR30404:SF0">
    <property type="entry name" value="N-ACETYLMURAMOYL-L-ALANINE AMIDASE AMIC"/>
    <property type="match status" value="1"/>
</dbReference>
<dbReference type="Gene3D" id="3.40.630.40">
    <property type="entry name" value="Zn-dependent exopeptidases"/>
    <property type="match status" value="1"/>
</dbReference>
<feature type="domain" description="MurNAc-LAA" evidence="4">
    <location>
        <begin position="261"/>
        <end position="415"/>
    </location>
</feature>
<dbReference type="PANTHER" id="PTHR30404">
    <property type="entry name" value="N-ACETYLMURAMOYL-L-ALANINE AMIDASE"/>
    <property type="match status" value="1"/>
</dbReference>
<dbReference type="SMART" id="SM00646">
    <property type="entry name" value="Ami_3"/>
    <property type="match status" value="1"/>
</dbReference>
<dbReference type="Proteomes" id="UP000028701">
    <property type="component" value="Unassembled WGS sequence"/>
</dbReference>
<dbReference type="InterPro" id="IPR002508">
    <property type="entry name" value="MurNAc-LAA_cat"/>
</dbReference>
<evidence type="ECO:0000313" key="6">
    <source>
        <dbReference type="Proteomes" id="UP000028701"/>
    </source>
</evidence>
<dbReference type="eggNOG" id="COG0860">
    <property type="taxonomic scope" value="Bacteria"/>
</dbReference>
<gene>
    <name evidence="5" type="ORF">RRU01S_14_00530</name>
</gene>
<evidence type="ECO:0000256" key="3">
    <source>
        <dbReference type="ARBA" id="ARBA00022801"/>
    </source>
</evidence>
<dbReference type="CDD" id="cd02696">
    <property type="entry name" value="MurNAc-LAA"/>
    <property type="match status" value="1"/>
</dbReference>
<dbReference type="Pfam" id="PF11741">
    <property type="entry name" value="AMIN"/>
    <property type="match status" value="1"/>
</dbReference>
<dbReference type="Gene3D" id="2.60.40.3500">
    <property type="match status" value="1"/>
</dbReference>